<sequence>MLERRKHTGLRPWSRRTRFVAAAAAATAVALSLLTGTAASAAPKGYLALGDSYAAGQAIGGVKGADAACLQSAHNYPSQVAENLGLTLTDNTCSGAVLDDVFTTSAAGRAPQASAPADSISLITLTMGGNDLGFAPILTQCLAVSPAGPLTGGDASCKAKHTANGTDDVLAKLTNEVTPKFAATLAKLRSTYPAARIMVVGYLPLMPDAAHTPAGGCYSKLTFQGTSFPFVTSDLEWMNSIQRAMDVQFDRAAEDAGVEYLSQLTVAAGHTACSAAGAPYIAPLTINGLSGATPTSLHPNEAGLAFAGQSATSALSTRAAFQGIRGQLVPQGGDAYELQIVVPKTLGDMPDVFASKNGQYLANVKGGSGYYLSKRVGAQTITYAQPVTVAPRDQVELRVYQNGTRQVLTPLPDSFRGVTGQLVRTGDTTYSLQVWVPLNTLYQTPDVSARVNGAYSGHVSGPYAYYLDLGSAPGYTVYSRTVTLKPGDTVVLNVTSTGEKQTLS</sequence>
<keyword evidence="4" id="KW-1185">Reference proteome</keyword>
<dbReference type="SUPFAM" id="SSF52266">
    <property type="entry name" value="SGNH hydrolase"/>
    <property type="match status" value="1"/>
</dbReference>
<dbReference type="RefSeq" id="WP_301218187.1">
    <property type="nucleotide sequence ID" value="NZ_JAROCB010000002.1"/>
</dbReference>
<dbReference type="EMBL" id="JAROCB010000002">
    <property type="protein sequence ID" value="MDN4597300.1"/>
    <property type="molecule type" value="Genomic_DNA"/>
</dbReference>
<dbReference type="PANTHER" id="PTHR37981:SF1">
    <property type="entry name" value="SGNH HYDROLASE-TYPE ESTERASE DOMAIN-CONTAINING PROTEIN"/>
    <property type="match status" value="1"/>
</dbReference>
<dbReference type="PANTHER" id="PTHR37981">
    <property type="entry name" value="LIPASE 2"/>
    <property type="match status" value="1"/>
</dbReference>
<evidence type="ECO:0000313" key="3">
    <source>
        <dbReference type="EMBL" id="MDN4597300.1"/>
    </source>
</evidence>
<dbReference type="PROSITE" id="PS51318">
    <property type="entry name" value="TAT"/>
    <property type="match status" value="1"/>
</dbReference>
<dbReference type="InterPro" id="IPR013830">
    <property type="entry name" value="SGNH_hydro"/>
</dbReference>
<feature type="chain" id="PRO_5046155929" evidence="1">
    <location>
        <begin position="42"/>
        <end position="504"/>
    </location>
</feature>
<dbReference type="InterPro" id="IPR006311">
    <property type="entry name" value="TAT_signal"/>
</dbReference>
<dbReference type="InterPro" id="IPR036514">
    <property type="entry name" value="SGNH_hydro_sf"/>
</dbReference>
<evidence type="ECO:0000259" key="2">
    <source>
        <dbReference type="Pfam" id="PF13472"/>
    </source>
</evidence>
<feature type="signal peptide" evidence="1">
    <location>
        <begin position="1"/>
        <end position="41"/>
    </location>
</feature>
<accession>A0ABT8IWX3</accession>
<reference evidence="3" key="1">
    <citation type="submission" date="2023-03" db="EMBL/GenBank/DDBJ databases">
        <title>MT1 and MT2 Draft Genomes of Novel Species.</title>
        <authorList>
            <person name="Venkateswaran K."/>
        </authorList>
    </citation>
    <scope>NUCLEOTIDE SEQUENCE</scope>
    <source>
        <strain evidence="3">F6_8S_P_1A</strain>
    </source>
</reference>
<dbReference type="Pfam" id="PF13472">
    <property type="entry name" value="Lipase_GDSL_2"/>
    <property type="match status" value="1"/>
</dbReference>
<protein>
    <submittedName>
        <fullName evidence="3">SGNH/GDSL hydrolase family protein</fullName>
    </submittedName>
</protein>
<dbReference type="Gene3D" id="3.40.50.1110">
    <property type="entry name" value="SGNH hydrolase"/>
    <property type="match status" value="1"/>
</dbReference>
<dbReference type="InterPro" id="IPR037460">
    <property type="entry name" value="SEST-like"/>
</dbReference>
<dbReference type="Proteomes" id="UP001174210">
    <property type="component" value="Unassembled WGS sequence"/>
</dbReference>
<evidence type="ECO:0000313" key="4">
    <source>
        <dbReference type="Proteomes" id="UP001174210"/>
    </source>
</evidence>
<dbReference type="GO" id="GO:0016787">
    <property type="term" value="F:hydrolase activity"/>
    <property type="evidence" value="ECO:0007669"/>
    <property type="project" value="UniProtKB-KW"/>
</dbReference>
<feature type="domain" description="SGNH hydrolase-type esterase" evidence="2">
    <location>
        <begin position="48"/>
        <end position="303"/>
    </location>
</feature>
<proteinExistence type="predicted"/>
<dbReference type="CDD" id="cd01823">
    <property type="entry name" value="SEST_like"/>
    <property type="match status" value="1"/>
</dbReference>
<gene>
    <name evidence="3" type="ORF">P5G59_09125</name>
</gene>
<organism evidence="3 4">
    <name type="scientific">Leifsonia virtsii</name>
    <dbReference type="NCBI Taxonomy" id="3035915"/>
    <lineage>
        <taxon>Bacteria</taxon>
        <taxon>Bacillati</taxon>
        <taxon>Actinomycetota</taxon>
        <taxon>Actinomycetes</taxon>
        <taxon>Micrococcales</taxon>
        <taxon>Microbacteriaceae</taxon>
        <taxon>Leifsonia</taxon>
    </lineage>
</organism>
<name>A0ABT8IWX3_9MICO</name>
<comment type="caution">
    <text evidence="3">The sequence shown here is derived from an EMBL/GenBank/DDBJ whole genome shotgun (WGS) entry which is preliminary data.</text>
</comment>
<evidence type="ECO:0000256" key="1">
    <source>
        <dbReference type="SAM" id="SignalP"/>
    </source>
</evidence>
<keyword evidence="3" id="KW-0378">Hydrolase</keyword>
<keyword evidence="1" id="KW-0732">Signal</keyword>